<dbReference type="EMBL" id="LAZR01029058">
    <property type="protein sequence ID" value="KKL60707.1"/>
    <property type="molecule type" value="Genomic_DNA"/>
</dbReference>
<sequence>LAICGENFNNLADTFSFNVVGWGRDNGMIQNICEGAGVLGTQAVVVYPDGGDALGRTISETAVTYTHATTTFVTTGDGFAGAVVGMLARVTGTNITTAIVQVTTVTDNNTIICSGTTSSDNNTDATVQINPAFWADTITLDETTKWPSQDGALTGAAVYNSGDNEVCLLVIRTQGIEWLQVVVYDADGATGEEAGNITVYGRRF</sequence>
<evidence type="ECO:0000313" key="1">
    <source>
        <dbReference type="EMBL" id="KKL60707.1"/>
    </source>
</evidence>
<reference evidence="1" key="1">
    <citation type="journal article" date="2015" name="Nature">
        <title>Complex archaea that bridge the gap between prokaryotes and eukaryotes.</title>
        <authorList>
            <person name="Spang A."/>
            <person name="Saw J.H."/>
            <person name="Jorgensen S.L."/>
            <person name="Zaremba-Niedzwiedzka K."/>
            <person name="Martijn J."/>
            <person name="Lind A.E."/>
            <person name="van Eijk R."/>
            <person name="Schleper C."/>
            <person name="Guy L."/>
            <person name="Ettema T.J."/>
        </authorList>
    </citation>
    <scope>NUCLEOTIDE SEQUENCE</scope>
</reference>
<comment type="caution">
    <text evidence="1">The sequence shown here is derived from an EMBL/GenBank/DDBJ whole genome shotgun (WGS) entry which is preliminary data.</text>
</comment>
<feature type="non-terminal residue" evidence="1">
    <location>
        <position position="1"/>
    </location>
</feature>
<accession>A0A0F9GC21</accession>
<proteinExistence type="predicted"/>
<gene>
    <name evidence="1" type="ORF">LCGC14_2202640</name>
</gene>
<protein>
    <submittedName>
        <fullName evidence="1">Uncharacterized protein</fullName>
    </submittedName>
</protein>
<name>A0A0F9GC21_9ZZZZ</name>
<organism evidence="1">
    <name type="scientific">marine sediment metagenome</name>
    <dbReference type="NCBI Taxonomy" id="412755"/>
    <lineage>
        <taxon>unclassified sequences</taxon>
        <taxon>metagenomes</taxon>
        <taxon>ecological metagenomes</taxon>
    </lineage>
</organism>
<dbReference type="AlphaFoldDB" id="A0A0F9GC21"/>